<evidence type="ECO:0000313" key="2">
    <source>
        <dbReference type="Proteomes" id="UP000616151"/>
    </source>
</evidence>
<reference evidence="1" key="1">
    <citation type="submission" date="2021-01" db="EMBL/GenBank/DDBJ databases">
        <authorList>
            <person name="Sun Q."/>
        </authorList>
    </citation>
    <scope>NUCLEOTIDE SEQUENCE</scope>
    <source>
        <strain evidence="1">YIM B02566</strain>
    </source>
</reference>
<name>A0ACC5R163_9HYPH</name>
<gene>
    <name evidence="1" type="ORF">JHL16_07495</name>
</gene>
<dbReference type="EMBL" id="JAENHL010000006">
    <property type="protein sequence ID" value="MBK1866196.1"/>
    <property type="molecule type" value="Genomic_DNA"/>
</dbReference>
<protein>
    <submittedName>
        <fullName evidence="1">Uncharacterized protein</fullName>
    </submittedName>
</protein>
<keyword evidence="2" id="KW-1185">Reference proteome</keyword>
<accession>A0ACC5R163</accession>
<comment type="caution">
    <text evidence="1">The sequence shown here is derived from an EMBL/GenBank/DDBJ whole genome shotgun (WGS) entry which is preliminary data.</text>
</comment>
<organism evidence="1 2">
    <name type="scientific">Taklimakanibacter albus</name>
    <dbReference type="NCBI Taxonomy" id="2800327"/>
    <lineage>
        <taxon>Bacteria</taxon>
        <taxon>Pseudomonadati</taxon>
        <taxon>Pseudomonadota</taxon>
        <taxon>Alphaproteobacteria</taxon>
        <taxon>Hyphomicrobiales</taxon>
        <taxon>Aestuariivirgaceae</taxon>
        <taxon>Taklimakanibacter</taxon>
    </lineage>
</organism>
<evidence type="ECO:0000313" key="1">
    <source>
        <dbReference type="EMBL" id="MBK1866196.1"/>
    </source>
</evidence>
<dbReference type="Proteomes" id="UP000616151">
    <property type="component" value="Unassembled WGS sequence"/>
</dbReference>
<proteinExistence type="predicted"/>
<sequence length="116" mass="12276">MNRVFNFSLRRVTVAIVFLCMTALVVCQLLGPTARLNHAFTPIDPAEQTTVGAAFRTAGTQSHLPARCASIKLAPIEIDSASFKPGFIACDLRHALASIPPPSAEIGVPTPPPRAA</sequence>